<dbReference type="OrthoDB" id="9810871at2"/>
<evidence type="ECO:0000256" key="1">
    <source>
        <dbReference type="SAM" id="MobiDB-lite"/>
    </source>
</evidence>
<feature type="domain" description="YncI copper-binding" evidence="3">
    <location>
        <begin position="62"/>
        <end position="209"/>
    </location>
</feature>
<dbReference type="InterPro" id="IPR038507">
    <property type="entry name" value="YcnI-like_sf"/>
</dbReference>
<evidence type="ECO:0000313" key="5">
    <source>
        <dbReference type="Proteomes" id="UP000317638"/>
    </source>
</evidence>
<comment type="caution">
    <text evidence="4">The sequence shown here is derived from an EMBL/GenBank/DDBJ whole genome shotgun (WGS) entry which is preliminary data.</text>
</comment>
<feature type="transmembrane region" description="Helical" evidence="2">
    <location>
        <begin position="232"/>
        <end position="253"/>
    </location>
</feature>
<keyword evidence="2" id="KW-0812">Transmembrane</keyword>
<protein>
    <submittedName>
        <fullName evidence="4">YcnI family protein</fullName>
    </submittedName>
</protein>
<keyword evidence="2" id="KW-1133">Transmembrane helix</keyword>
<keyword evidence="5" id="KW-1185">Reference proteome</keyword>
<sequence>MDHDVAGHARADRTRRRFPDRGWRPTPATDRRGVSGRARVATAMAAGALGLGWVGAGVASAHVGVTASTDEAGAHAVLSFSVPHGCDGSPTTELGILLPDGINSVTPTRNPFYTVETVTETLEPPVVDGHGNEVTQRVAEVVWTALERLPDGQRDVLELAVQLPAEAAGTTLYFPVVQTCEDGESAWVEIPAEGQDPHDLALPAPSLAVAEGTGHGHDDASAGGARASGPDAWSVTALAAGVLGIAVGATALVRSRKGS</sequence>
<reference evidence="4 5" key="1">
    <citation type="submission" date="2019-07" db="EMBL/GenBank/DDBJ databases">
        <authorList>
            <person name="Zhou L.-Y."/>
        </authorList>
    </citation>
    <scope>NUCLEOTIDE SEQUENCE [LARGE SCALE GENOMIC DNA]</scope>
    <source>
        <strain evidence="4 5">YIM 101269</strain>
    </source>
</reference>
<accession>A0A553JWV1</accession>
<gene>
    <name evidence="4" type="ORF">FOJ82_13690</name>
</gene>
<dbReference type="EMBL" id="VKKG01000006">
    <property type="protein sequence ID" value="TRY16916.1"/>
    <property type="molecule type" value="Genomic_DNA"/>
</dbReference>
<dbReference type="InterPro" id="IPR012533">
    <property type="entry name" value="YcnI-copper_dom"/>
</dbReference>
<dbReference type="Proteomes" id="UP000317638">
    <property type="component" value="Unassembled WGS sequence"/>
</dbReference>
<keyword evidence="2" id="KW-0472">Membrane</keyword>
<feature type="compositionally biased region" description="Basic and acidic residues" evidence="1">
    <location>
        <begin position="1"/>
        <end position="33"/>
    </location>
</feature>
<name>A0A553JWV1_9ACTN</name>
<dbReference type="RefSeq" id="WP_143939059.1">
    <property type="nucleotide sequence ID" value="NZ_VKKG01000006.1"/>
</dbReference>
<evidence type="ECO:0000313" key="4">
    <source>
        <dbReference type="EMBL" id="TRY16916.1"/>
    </source>
</evidence>
<feature type="region of interest" description="Disordered" evidence="1">
    <location>
        <begin position="1"/>
        <end position="35"/>
    </location>
</feature>
<dbReference type="Pfam" id="PF07987">
    <property type="entry name" value="DUF1775"/>
    <property type="match status" value="1"/>
</dbReference>
<dbReference type="CDD" id="cd08545">
    <property type="entry name" value="YcnI_like"/>
    <property type="match status" value="1"/>
</dbReference>
<evidence type="ECO:0000259" key="3">
    <source>
        <dbReference type="Pfam" id="PF07987"/>
    </source>
</evidence>
<dbReference type="AlphaFoldDB" id="A0A553JWV1"/>
<evidence type="ECO:0000256" key="2">
    <source>
        <dbReference type="SAM" id="Phobius"/>
    </source>
</evidence>
<organism evidence="4 5">
    <name type="scientific">Tessaracoccus rhinocerotis</name>
    <dbReference type="NCBI Taxonomy" id="1689449"/>
    <lineage>
        <taxon>Bacteria</taxon>
        <taxon>Bacillati</taxon>
        <taxon>Actinomycetota</taxon>
        <taxon>Actinomycetes</taxon>
        <taxon>Propionibacteriales</taxon>
        <taxon>Propionibacteriaceae</taxon>
        <taxon>Tessaracoccus</taxon>
    </lineage>
</organism>
<proteinExistence type="predicted"/>
<dbReference type="Gene3D" id="2.60.40.2230">
    <property type="entry name" value="Uncharacterised protein YcnI-like PF07987, DUF1775"/>
    <property type="match status" value="1"/>
</dbReference>